<evidence type="ECO:0000313" key="1">
    <source>
        <dbReference type="EMBL" id="CAG8714904.1"/>
    </source>
</evidence>
<dbReference type="EMBL" id="CAJVPM010044794">
    <property type="protein sequence ID" value="CAG8714904.1"/>
    <property type="molecule type" value="Genomic_DNA"/>
</dbReference>
<sequence length="50" mass="5981">TYKDNTQLQTDLSNLQFQYLDKENNLLLLDNSEIFEIQEISENVFLENEI</sequence>
<reference evidence="1" key="1">
    <citation type="submission" date="2021-06" db="EMBL/GenBank/DDBJ databases">
        <authorList>
            <person name="Kallberg Y."/>
            <person name="Tangrot J."/>
            <person name="Rosling A."/>
        </authorList>
    </citation>
    <scope>NUCLEOTIDE SEQUENCE</scope>
    <source>
        <strain evidence="1">AU212A</strain>
    </source>
</reference>
<organism evidence="1 2">
    <name type="scientific">Scutellospora calospora</name>
    <dbReference type="NCBI Taxonomy" id="85575"/>
    <lineage>
        <taxon>Eukaryota</taxon>
        <taxon>Fungi</taxon>
        <taxon>Fungi incertae sedis</taxon>
        <taxon>Mucoromycota</taxon>
        <taxon>Glomeromycotina</taxon>
        <taxon>Glomeromycetes</taxon>
        <taxon>Diversisporales</taxon>
        <taxon>Gigasporaceae</taxon>
        <taxon>Scutellospora</taxon>
    </lineage>
</organism>
<gene>
    <name evidence="1" type="ORF">SCALOS_LOCUS11023</name>
</gene>
<dbReference type="Proteomes" id="UP000789860">
    <property type="component" value="Unassembled WGS sequence"/>
</dbReference>
<name>A0ACA9PMA5_9GLOM</name>
<evidence type="ECO:0000313" key="2">
    <source>
        <dbReference type="Proteomes" id="UP000789860"/>
    </source>
</evidence>
<comment type="caution">
    <text evidence="1">The sequence shown here is derived from an EMBL/GenBank/DDBJ whole genome shotgun (WGS) entry which is preliminary data.</text>
</comment>
<protein>
    <submittedName>
        <fullName evidence="1">6250_t:CDS:1</fullName>
    </submittedName>
</protein>
<keyword evidence="2" id="KW-1185">Reference proteome</keyword>
<proteinExistence type="predicted"/>
<accession>A0ACA9PMA5</accession>
<feature type="non-terminal residue" evidence="1">
    <location>
        <position position="1"/>
    </location>
</feature>